<name>A0A8H7T427_9HELO</name>
<organism evidence="5 6">
    <name type="scientific">Cadophora malorum</name>
    <dbReference type="NCBI Taxonomy" id="108018"/>
    <lineage>
        <taxon>Eukaryota</taxon>
        <taxon>Fungi</taxon>
        <taxon>Dikarya</taxon>
        <taxon>Ascomycota</taxon>
        <taxon>Pezizomycotina</taxon>
        <taxon>Leotiomycetes</taxon>
        <taxon>Helotiales</taxon>
        <taxon>Ploettnerulaceae</taxon>
        <taxon>Cadophora</taxon>
    </lineage>
</organism>
<evidence type="ECO:0000259" key="4">
    <source>
        <dbReference type="Pfam" id="PF00891"/>
    </source>
</evidence>
<evidence type="ECO:0000256" key="3">
    <source>
        <dbReference type="ARBA" id="ARBA00022691"/>
    </source>
</evidence>
<proteinExistence type="predicted"/>
<reference evidence="5" key="1">
    <citation type="submission" date="2021-02" db="EMBL/GenBank/DDBJ databases">
        <title>Genome sequence Cadophora malorum strain M34.</title>
        <authorList>
            <person name="Stefanovic E."/>
            <person name="Vu D."/>
            <person name="Scully C."/>
            <person name="Dijksterhuis J."/>
            <person name="Roader J."/>
            <person name="Houbraken J."/>
        </authorList>
    </citation>
    <scope>NUCLEOTIDE SEQUENCE</scope>
    <source>
        <strain evidence="5">M34</strain>
    </source>
</reference>
<feature type="domain" description="O-methyltransferase C-terminal" evidence="4">
    <location>
        <begin position="171"/>
        <end position="372"/>
    </location>
</feature>
<dbReference type="InterPro" id="IPR016461">
    <property type="entry name" value="COMT-like"/>
</dbReference>
<keyword evidence="2" id="KW-0808">Transferase</keyword>
<dbReference type="Pfam" id="PF00891">
    <property type="entry name" value="Methyltransf_2"/>
    <property type="match status" value="1"/>
</dbReference>
<protein>
    <recommendedName>
        <fullName evidence="4">O-methyltransferase C-terminal domain-containing protein</fullName>
    </recommendedName>
</protein>
<dbReference type="SUPFAM" id="SSF53335">
    <property type="entry name" value="S-adenosyl-L-methionine-dependent methyltransferases"/>
    <property type="match status" value="1"/>
</dbReference>
<dbReference type="OrthoDB" id="1606438at2759"/>
<keyword evidence="6" id="KW-1185">Reference proteome</keyword>
<dbReference type="InterPro" id="IPR001077">
    <property type="entry name" value="COMT_C"/>
</dbReference>
<keyword evidence="1" id="KW-0489">Methyltransferase</keyword>
<dbReference type="GO" id="GO:0032259">
    <property type="term" value="P:methylation"/>
    <property type="evidence" value="ECO:0007669"/>
    <property type="project" value="UniProtKB-KW"/>
</dbReference>
<accession>A0A8H7T427</accession>
<dbReference type="Proteomes" id="UP000664132">
    <property type="component" value="Unassembled WGS sequence"/>
</dbReference>
<dbReference type="SUPFAM" id="SSF46785">
    <property type="entry name" value="Winged helix' DNA-binding domain"/>
    <property type="match status" value="1"/>
</dbReference>
<dbReference type="Gene3D" id="1.10.10.10">
    <property type="entry name" value="Winged helix-like DNA-binding domain superfamily/Winged helix DNA-binding domain"/>
    <property type="match status" value="1"/>
</dbReference>
<dbReference type="EMBL" id="JAFJYH010000351">
    <property type="protein sequence ID" value="KAG4412822.1"/>
    <property type="molecule type" value="Genomic_DNA"/>
</dbReference>
<dbReference type="Gene3D" id="3.40.50.150">
    <property type="entry name" value="Vaccinia Virus protein VP39"/>
    <property type="match status" value="1"/>
</dbReference>
<evidence type="ECO:0000313" key="5">
    <source>
        <dbReference type="EMBL" id="KAG4412822.1"/>
    </source>
</evidence>
<dbReference type="InterPro" id="IPR036390">
    <property type="entry name" value="WH_DNA-bd_sf"/>
</dbReference>
<dbReference type="PROSITE" id="PS51683">
    <property type="entry name" value="SAM_OMT_II"/>
    <property type="match status" value="1"/>
</dbReference>
<dbReference type="PANTHER" id="PTHR43712:SF16">
    <property type="entry name" value="O-METHYLTRANSFERASE ELCB"/>
    <property type="match status" value="1"/>
</dbReference>
<dbReference type="InterPro" id="IPR036388">
    <property type="entry name" value="WH-like_DNA-bd_sf"/>
</dbReference>
<evidence type="ECO:0000313" key="6">
    <source>
        <dbReference type="Proteomes" id="UP000664132"/>
    </source>
</evidence>
<dbReference type="PANTHER" id="PTHR43712">
    <property type="entry name" value="PUTATIVE (AFU_ORTHOLOGUE AFUA_4G14580)-RELATED"/>
    <property type="match status" value="1"/>
</dbReference>
<sequence length="398" mass="44036">MAPNNLVALAAAVREALAAPQTLIAESKEEKEARLDLIDMIPEFNAALIGDANVLRELAWSAVNVAPLHAINRWGLAKLVPLDSTVTYDELSEKTGVSKPTLQRLLRHAMTNRLFSEREGKISHTPTSRLLVEDVRLAAFVDLHTEGVWKTWPHFMDAYERWPDSRNPREVGYSLAWGRPGEVSLYEDVQKDPVRATNFGRAMELFSSGEGYGAESLVEGFPWANYGSGIVVDVGGGSGFASAAIAKAFPSLHLIVQDIVVNDALKVENPEANIEWMQYDFNTPQTVVADVYFYRFIFHNYPDATVINILKAATAVLKPGAKVLINDSGLPDPGEGRWFDEKAARSLDVLMLAAMNGRERSKDDWEVLFKAADPRYKFNGATLPSGSRIFIIEAEWTG</sequence>
<keyword evidence="3" id="KW-0949">S-adenosyl-L-methionine</keyword>
<evidence type="ECO:0000256" key="2">
    <source>
        <dbReference type="ARBA" id="ARBA00022679"/>
    </source>
</evidence>
<evidence type="ECO:0000256" key="1">
    <source>
        <dbReference type="ARBA" id="ARBA00022603"/>
    </source>
</evidence>
<dbReference type="AlphaFoldDB" id="A0A8H7T427"/>
<dbReference type="InterPro" id="IPR029063">
    <property type="entry name" value="SAM-dependent_MTases_sf"/>
</dbReference>
<dbReference type="GO" id="GO:0008171">
    <property type="term" value="F:O-methyltransferase activity"/>
    <property type="evidence" value="ECO:0007669"/>
    <property type="project" value="InterPro"/>
</dbReference>
<gene>
    <name evidence="5" type="ORF">IFR04_014030</name>
</gene>
<comment type="caution">
    <text evidence="5">The sequence shown here is derived from an EMBL/GenBank/DDBJ whole genome shotgun (WGS) entry which is preliminary data.</text>
</comment>